<reference evidence="1" key="1">
    <citation type="journal article" date="2019" name="bioRxiv">
        <title>The Genome of the Zebra Mussel, Dreissena polymorpha: A Resource for Invasive Species Research.</title>
        <authorList>
            <person name="McCartney M.A."/>
            <person name="Auch B."/>
            <person name="Kono T."/>
            <person name="Mallez S."/>
            <person name="Zhang Y."/>
            <person name="Obille A."/>
            <person name="Becker A."/>
            <person name="Abrahante J.E."/>
            <person name="Garbe J."/>
            <person name="Badalamenti J.P."/>
            <person name="Herman A."/>
            <person name="Mangelson H."/>
            <person name="Liachko I."/>
            <person name="Sullivan S."/>
            <person name="Sone E.D."/>
            <person name="Koren S."/>
            <person name="Silverstein K.A.T."/>
            <person name="Beckman K.B."/>
            <person name="Gohl D.M."/>
        </authorList>
    </citation>
    <scope>NUCLEOTIDE SEQUENCE</scope>
    <source>
        <strain evidence="1">Duluth1</strain>
        <tissue evidence="1">Whole animal</tissue>
    </source>
</reference>
<keyword evidence="2" id="KW-1185">Reference proteome</keyword>
<protein>
    <submittedName>
        <fullName evidence="1">Uncharacterized protein</fullName>
    </submittedName>
</protein>
<evidence type="ECO:0000313" key="1">
    <source>
        <dbReference type="EMBL" id="KAH3818241.1"/>
    </source>
</evidence>
<dbReference type="Proteomes" id="UP000828390">
    <property type="component" value="Unassembled WGS sequence"/>
</dbReference>
<dbReference type="AlphaFoldDB" id="A0A9D4JN23"/>
<accession>A0A9D4JN23</accession>
<sequence length="53" mass="5964">MGISGTLPVSEMELHQVPDTGFPPVYQSRCPRPLLYIRRDNPLPAKLPTCQSR</sequence>
<organism evidence="1 2">
    <name type="scientific">Dreissena polymorpha</name>
    <name type="common">Zebra mussel</name>
    <name type="synonym">Mytilus polymorpha</name>
    <dbReference type="NCBI Taxonomy" id="45954"/>
    <lineage>
        <taxon>Eukaryota</taxon>
        <taxon>Metazoa</taxon>
        <taxon>Spiralia</taxon>
        <taxon>Lophotrochozoa</taxon>
        <taxon>Mollusca</taxon>
        <taxon>Bivalvia</taxon>
        <taxon>Autobranchia</taxon>
        <taxon>Heteroconchia</taxon>
        <taxon>Euheterodonta</taxon>
        <taxon>Imparidentia</taxon>
        <taxon>Neoheterodontei</taxon>
        <taxon>Myida</taxon>
        <taxon>Dreissenoidea</taxon>
        <taxon>Dreissenidae</taxon>
        <taxon>Dreissena</taxon>
    </lineage>
</organism>
<name>A0A9D4JN23_DREPO</name>
<dbReference type="EMBL" id="JAIWYP010000005">
    <property type="protein sequence ID" value="KAH3818241.1"/>
    <property type="molecule type" value="Genomic_DNA"/>
</dbReference>
<evidence type="ECO:0000313" key="2">
    <source>
        <dbReference type="Proteomes" id="UP000828390"/>
    </source>
</evidence>
<proteinExistence type="predicted"/>
<reference evidence="1" key="2">
    <citation type="submission" date="2020-11" db="EMBL/GenBank/DDBJ databases">
        <authorList>
            <person name="McCartney M.A."/>
            <person name="Auch B."/>
            <person name="Kono T."/>
            <person name="Mallez S."/>
            <person name="Becker A."/>
            <person name="Gohl D.M."/>
            <person name="Silverstein K.A.T."/>
            <person name="Koren S."/>
            <person name="Bechman K.B."/>
            <person name="Herman A."/>
            <person name="Abrahante J.E."/>
            <person name="Garbe J."/>
        </authorList>
    </citation>
    <scope>NUCLEOTIDE SEQUENCE</scope>
    <source>
        <strain evidence="1">Duluth1</strain>
        <tissue evidence="1">Whole animal</tissue>
    </source>
</reference>
<gene>
    <name evidence="1" type="ORF">DPMN_119842</name>
</gene>
<comment type="caution">
    <text evidence="1">The sequence shown here is derived from an EMBL/GenBank/DDBJ whole genome shotgun (WGS) entry which is preliminary data.</text>
</comment>